<organism evidence="1 2">
    <name type="scientific">Cichorium intybus</name>
    <name type="common">Chicory</name>
    <dbReference type="NCBI Taxonomy" id="13427"/>
    <lineage>
        <taxon>Eukaryota</taxon>
        <taxon>Viridiplantae</taxon>
        <taxon>Streptophyta</taxon>
        <taxon>Embryophyta</taxon>
        <taxon>Tracheophyta</taxon>
        <taxon>Spermatophyta</taxon>
        <taxon>Magnoliopsida</taxon>
        <taxon>eudicotyledons</taxon>
        <taxon>Gunneridae</taxon>
        <taxon>Pentapetalae</taxon>
        <taxon>asterids</taxon>
        <taxon>campanulids</taxon>
        <taxon>Asterales</taxon>
        <taxon>Asteraceae</taxon>
        <taxon>Cichorioideae</taxon>
        <taxon>Cichorieae</taxon>
        <taxon>Cichoriinae</taxon>
        <taxon>Cichorium</taxon>
    </lineage>
</organism>
<sequence length="182" mass="19435">MDAKDVDMMDSDAPVTYSSPIPPGTPELSSVSEQIELARGLLTVARQLIDQGKPSQALQAVLNAMRAKGGEAAAVQTLNRANELYRNRVNERAADELSSLLAECAIAEALPAIPDPSPPNTTTNHPSLEQDAGGTSILAETGRKQIMMDAFSDGSSFVCPQCGGLVSNDRRDEHYAFWCGRC</sequence>
<dbReference type="EMBL" id="CM042013">
    <property type="protein sequence ID" value="KAI3737143.1"/>
    <property type="molecule type" value="Genomic_DNA"/>
</dbReference>
<dbReference type="Proteomes" id="UP001055811">
    <property type="component" value="Linkage Group LG05"/>
</dbReference>
<keyword evidence="2" id="KW-1185">Reference proteome</keyword>
<proteinExistence type="predicted"/>
<evidence type="ECO:0000313" key="2">
    <source>
        <dbReference type="Proteomes" id="UP001055811"/>
    </source>
</evidence>
<accession>A0ACB9CSJ8</accession>
<reference evidence="2" key="1">
    <citation type="journal article" date="2022" name="Mol. Ecol. Resour.">
        <title>The genomes of chicory, endive, great burdock and yacon provide insights into Asteraceae palaeo-polyploidization history and plant inulin production.</title>
        <authorList>
            <person name="Fan W."/>
            <person name="Wang S."/>
            <person name="Wang H."/>
            <person name="Wang A."/>
            <person name="Jiang F."/>
            <person name="Liu H."/>
            <person name="Zhao H."/>
            <person name="Xu D."/>
            <person name="Zhang Y."/>
        </authorList>
    </citation>
    <scope>NUCLEOTIDE SEQUENCE [LARGE SCALE GENOMIC DNA]</scope>
    <source>
        <strain evidence="2">cv. Punajuju</strain>
    </source>
</reference>
<gene>
    <name evidence="1" type="ORF">L2E82_27138</name>
</gene>
<evidence type="ECO:0000313" key="1">
    <source>
        <dbReference type="EMBL" id="KAI3737143.1"/>
    </source>
</evidence>
<name>A0ACB9CSJ8_CICIN</name>
<comment type="caution">
    <text evidence="1">The sequence shown here is derived from an EMBL/GenBank/DDBJ whole genome shotgun (WGS) entry which is preliminary data.</text>
</comment>
<reference evidence="1 2" key="2">
    <citation type="journal article" date="2022" name="Mol. Ecol. Resour.">
        <title>The genomes of chicory, endive, great burdock and yacon provide insights into Asteraceae paleo-polyploidization history and plant inulin production.</title>
        <authorList>
            <person name="Fan W."/>
            <person name="Wang S."/>
            <person name="Wang H."/>
            <person name="Wang A."/>
            <person name="Jiang F."/>
            <person name="Liu H."/>
            <person name="Zhao H."/>
            <person name="Xu D."/>
            <person name="Zhang Y."/>
        </authorList>
    </citation>
    <scope>NUCLEOTIDE SEQUENCE [LARGE SCALE GENOMIC DNA]</scope>
    <source>
        <strain evidence="2">cv. Punajuju</strain>
        <tissue evidence="1">Leaves</tissue>
    </source>
</reference>
<protein>
    <submittedName>
        <fullName evidence="1">Uncharacterized protein</fullName>
    </submittedName>
</protein>